<evidence type="ECO:0000313" key="9">
    <source>
        <dbReference type="Proteomes" id="UP001585053"/>
    </source>
</evidence>
<dbReference type="PANTHER" id="PTHR43289">
    <property type="entry name" value="MITOGEN-ACTIVATED PROTEIN KINASE KINASE KINASE 20-RELATED"/>
    <property type="match status" value="1"/>
</dbReference>
<feature type="binding site" evidence="5">
    <location>
        <position position="43"/>
    </location>
    <ligand>
        <name>ATP</name>
        <dbReference type="ChEBI" id="CHEBI:30616"/>
    </ligand>
</feature>
<feature type="region of interest" description="Disordered" evidence="6">
    <location>
        <begin position="292"/>
        <end position="311"/>
    </location>
</feature>
<evidence type="ECO:0000256" key="4">
    <source>
        <dbReference type="ARBA" id="ARBA00022840"/>
    </source>
</evidence>
<dbReference type="SUPFAM" id="SSF56112">
    <property type="entry name" value="Protein kinase-like (PK-like)"/>
    <property type="match status" value="1"/>
</dbReference>
<keyword evidence="4 5" id="KW-0067">ATP-binding</keyword>
<keyword evidence="9" id="KW-1185">Reference proteome</keyword>
<protein>
    <submittedName>
        <fullName evidence="8">Serine/threonine-protein kinase</fullName>
        <ecNumber evidence="8">2.7.11.1</ecNumber>
    </submittedName>
</protein>
<dbReference type="Gene3D" id="3.30.200.20">
    <property type="entry name" value="Phosphorylase Kinase, domain 1"/>
    <property type="match status" value="1"/>
</dbReference>
<dbReference type="InterPro" id="IPR017441">
    <property type="entry name" value="Protein_kinase_ATP_BS"/>
</dbReference>
<dbReference type="InterPro" id="IPR015943">
    <property type="entry name" value="WD40/YVTN_repeat-like_dom_sf"/>
</dbReference>
<keyword evidence="3 8" id="KW-0418">Kinase</keyword>
<dbReference type="CDD" id="cd14014">
    <property type="entry name" value="STKc_PknB_like"/>
    <property type="match status" value="1"/>
</dbReference>
<feature type="domain" description="Protein kinase" evidence="7">
    <location>
        <begin position="15"/>
        <end position="276"/>
    </location>
</feature>
<dbReference type="Pfam" id="PF00069">
    <property type="entry name" value="Pkinase"/>
    <property type="match status" value="1"/>
</dbReference>
<keyword evidence="1 8" id="KW-0808">Transferase</keyword>
<dbReference type="Proteomes" id="UP001585053">
    <property type="component" value="Unassembled WGS sequence"/>
</dbReference>
<dbReference type="InterPro" id="IPR000719">
    <property type="entry name" value="Prot_kinase_dom"/>
</dbReference>
<feature type="compositionally biased region" description="Polar residues" evidence="6">
    <location>
        <begin position="294"/>
        <end position="309"/>
    </location>
</feature>
<dbReference type="PROSITE" id="PS50011">
    <property type="entry name" value="PROTEIN_KINASE_DOM"/>
    <property type="match status" value="1"/>
</dbReference>
<dbReference type="RefSeq" id="WP_376737786.1">
    <property type="nucleotide sequence ID" value="NZ_JAYMRS010000012.1"/>
</dbReference>
<dbReference type="EMBL" id="JAYMRS010000012">
    <property type="protein sequence ID" value="MFB8770599.1"/>
    <property type="molecule type" value="Genomic_DNA"/>
</dbReference>
<dbReference type="SUPFAM" id="SSF82171">
    <property type="entry name" value="DPP6 N-terminal domain-like"/>
    <property type="match status" value="1"/>
</dbReference>
<comment type="caution">
    <text evidence="8">The sequence shown here is derived from an EMBL/GenBank/DDBJ whole genome shotgun (WGS) entry which is preliminary data.</text>
</comment>
<name>A0ABV5E193_9ACTN</name>
<dbReference type="SMART" id="SM00220">
    <property type="entry name" value="S_TKc"/>
    <property type="match status" value="1"/>
</dbReference>
<evidence type="ECO:0000256" key="6">
    <source>
        <dbReference type="SAM" id="MobiDB-lite"/>
    </source>
</evidence>
<dbReference type="InterPro" id="IPR011009">
    <property type="entry name" value="Kinase-like_dom_sf"/>
</dbReference>
<evidence type="ECO:0000313" key="8">
    <source>
        <dbReference type="EMBL" id="MFB8770599.1"/>
    </source>
</evidence>
<dbReference type="Gene3D" id="2.130.10.10">
    <property type="entry name" value="YVTN repeat-like/Quinoprotein amine dehydrogenase"/>
    <property type="match status" value="1"/>
</dbReference>
<gene>
    <name evidence="8" type="ORF">VSQ78_23100</name>
</gene>
<feature type="region of interest" description="Disordered" evidence="6">
    <location>
        <begin position="345"/>
        <end position="370"/>
    </location>
</feature>
<sequence length="675" mass="72435">MRPLGPADPDHIGPHRVLAVLGAGGMGKVYLARTPRQQLTAIKVIHRDLVEDPSFLNRFGREVRTAQMVRGPFTPAILAADLEASTPWMATEYVPGPTLSEAVRANGPFPEESLRVLTLGLARALQAIHTAGLMHRDLKPGNVLISPRGPQVIDFGIARAVEGTVLTKTGEAFGTPAYTSPEAILGQTQSPASDVFSLAGVVVFAATGEPPFGRGRAAEVLTRVAGGEPRLEGVPASLCPLLDRCLAKAPEERPTSDQIVHELSAGPLPSAEHGWLPAQVGQEIDHHRRELQRVATTAESPRLQASSTTHGRRRTALIIGAATAALLLAAGTGIALLRPWEAEEATDQAAEGDVSSGTPDDSGPAFTDTVQGTYFGADGDLLYVHSEDRLTPWDWREGEPQQAFESPMSAVDVKGDRVAGGHEGLLTIWNLEQNEIASYTPDDPDRSSYIDGVSIASDQPVALFTERGSEGDTTLRLWNWETDEGWEEKVPGQVAAMSLSPDAAHLAVALPSYDDSHARVEVRETDGLEQVHEVVHDDPGAEESLSVNNLEIAFSPSGDLIAISSGHLETTTVHDLVQDEPVAEFESSYSSEGLEFTHDESRLLLGVSPNQALRSGGYQWDLESGEELTSTTTLIYENPTAHPAGETIVITDNTPRSPVLIFLDPETLQNTHEIR</sequence>
<reference evidence="8 9" key="1">
    <citation type="submission" date="2024-01" db="EMBL/GenBank/DDBJ databases">
        <title>Genome mining of biosynthetic gene clusters to explore secondary metabolites of Streptomyces sp.</title>
        <authorList>
            <person name="Baig A."/>
            <person name="Ajitkumar Shintre N."/>
            <person name="Kumar H."/>
            <person name="Anbarasu A."/>
            <person name="Ramaiah S."/>
        </authorList>
    </citation>
    <scope>NUCLEOTIDE SEQUENCE [LARGE SCALE GENOMIC DNA]</scope>
    <source>
        <strain evidence="8 9">A01</strain>
    </source>
</reference>
<dbReference type="InterPro" id="IPR008271">
    <property type="entry name" value="Ser/Thr_kinase_AS"/>
</dbReference>
<dbReference type="PROSITE" id="PS00107">
    <property type="entry name" value="PROTEIN_KINASE_ATP"/>
    <property type="match status" value="1"/>
</dbReference>
<dbReference type="EC" id="2.7.11.1" evidence="8"/>
<evidence type="ECO:0000259" key="7">
    <source>
        <dbReference type="PROSITE" id="PS50011"/>
    </source>
</evidence>
<evidence type="ECO:0000256" key="2">
    <source>
        <dbReference type="ARBA" id="ARBA00022741"/>
    </source>
</evidence>
<proteinExistence type="predicted"/>
<evidence type="ECO:0000256" key="5">
    <source>
        <dbReference type="PROSITE-ProRule" id="PRU10141"/>
    </source>
</evidence>
<dbReference type="PANTHER" id="PTHR43289:SF34">
    <property type="entry name" value="SERINE_THREONINE-PROTEIN KINASE YBDM-RELATED"/>
    <property type="match status" value="1"/>
</dbReference>
<keyword evidence="2 5" id="KW-0547">Nucleotide-binding</keyword>
<organism evidence="8 9">
    <name type="scientific">Nocardiopsis alba</name>
    <dbReference type="NCBI Taxonomy" id="53437"/>
    <lineage>
        <taxon>Bacteria</taxon>
        <taxon>Bacillati</taxon>
        <taxon>Actinomycetota</taxon>
        <taxon>Actinomycetes</taxon>
        <taxon>Streptosporangiales</taxon>
        <taxon>Nocardiopsidaceae</taxon>
        <taxon>Nocardiopsis</taxon>
    </lineage>
</organism>
<dbReference type="GO" id="GO:0004674">
    <property type="term" value="F:protein serine/threonine kinase activity"/>
    <property type="evidence" value="ECO:0007669"/>
    <property type="project" value="UniProtKB-EC"/>
</dbReference>
<dbReference type="PROSITE" id="PS00108">
    <property type="entry name" value="PROTEIN_KINASE_ST"/>
    <property type="match status" value="1"/>
</dbReference>
<evidence type="ECO:0000256" key="1">
    <source>
        <dbReference type="ARBA" id="ARBA00022679"/>
    </source>
</evidence>
<accession>A0ABV5E193</accession>
<dbReference type="Gene3D" id="1.10.510.10">
    <property type="entry name" value="Transferase(Phosphotransferase) domain 1"/>
    <property type="match status" value="1"/>
</dbReference>
<evidence type="ECO:0000256" key="3">
    <source>
        <dbReference type="ARBA" id="ARBA00022777"/>
    </source>
</evidence>